<gene>
    <name evidence="1" type="ORF">EVAR_71847_1</name>
</gene>
<sequence>MGPHIVDGYPTKKSAAVKSIDLAGQCKSPKREIRRPGNAFFSISDMARAVCTVAPASMTSSAPAAIFSAERLLRCLLRLAASRVMQPLRGSG</sequence>
<keyword evidence="2" id="KW-1185">Reference proteome</keyword>
<reference evidence="1 2" key="1">
    <citation type="journal article" date="2019" name="Commun. Biol.">
        <title>The bagworm genome reveals a unique fibroin gene that provides high tensile strength.</title>
        <authorList>
            <person name="Kono N."/>
            <person name="Nakamura H."/>
            <person name="Ohtoshi R."/>
            <person name="Tomita M."/>
            <person name="Numata K."/>
            <person name="Arakawa K."/>
        </authorList>
    </citation>
    <scope>NUCLEOTIDE SEQUENCE [LARGE SCALE GENOMIC DNA]</scope>
</reference>
<comment type="caution">
    <text evidence="1">The sequence shown here is derived from an EMBL/GenBank/DDBJ whole genome shotgun (WGS) entry which is preliminary data.</text>
</comment>
<accession>A0A4C1TPF9</accession>
<name>A0A4C1TPF9_EUMVA</name>
<evidence type="ECO:0000313" key="2">
    <source>
        <dbReference type="Proteomes" id="UP000299102"/>
    </source>
</evidence>
<organism evidence="1 2">
    <name type="scientific">Eumeta variegata</name>
    <name type="common">Bagworm moth</name>
    <name type="synonym">Eumeta japonica</name>
    <dbReference type="NCBI Taxonomy" id="151549"/>
    <lineage>
        <taxon>Eukaryota</taxon>
        <taxon>Metazoa</taxon>
        <taxon>Ecdysozoa</taxon>
        <taxon>Arthropoda</taxon>
        <taxon>Hexapoda</taxon>
        <taxon>Insecta</taxon>
        <taxon>Pterygota</taxon>
        <taxon>Neoptera</taxon>
        <taxon>Endopterygota</taxon>
        <taxon>Lepidoptera</taxon>
        <taxon>Glossata</taxon>
        <taxon>Ditrysia</taxon>
        <taxon>Tineoidea</taxon>
        <taxon>Psychidae</taxon>
        <taxon>Oiketicinae</taxon>
        <taxon>Eumeta</taxon>
    </lineage>
</organism>
<proteinExistence type="predicted"/>
<dbReference type="OrthoDB" id="10582015at2759"/>
<evidence type="ECO:0000313" key="1">
    <source>
        <dbReference type="EMBL" id="GBP15863.1"/>
    </source>
</evidence>
<dbReference type="AlphaFoldDB" id="A0A4C1TPF9"/>
<dbReference type="Proteomes" id="UP000299102">
    <property type="component" value="Unassembled WGS sequence"/>
</dbReference>
<dbReference type="EMBL" id="BGZK01005886">
    <property type="protein sequence ID" value="GBP15863.1"/>
    <property type="molecule type" value="Genomic_DNA"/>
</dbReference>
<protein>
    <submittedName>
        <fullName evidence="1">Uncharacterized protein</fullName>
    </submittedName>
</protein>